<evidence type="ECO:0000313" key="9">
    <source>
        <dbReference type="Proteomes" id="UP000009885"/>
    </source>
</evidence>
<evidence type="ECO:0000256" key="3">
    <source>
        <dbReference type="ARBA" id="ARBA00022842"/>
    </source>
</evidence>
<dbReference type="Gene3D" id="3.30.390.10">
    <property type="entry name" value="Enolase-like, N-terminal domain"/>
    <property type="match status" value="1"/>
</dbReference>
<dbReference type="SFLD" id="SFLDG00180">
    <property type="entry name" value="muconate_cycloisomerase"/>
    <property type="match status" value="1"/>
</dbReference>
<dbReference type="PANTHER" id="PTHR48073:SF5">
    <property type="entry name" value="O-SUCCINYLBENZOATE SYNTHASE"/>
    <property type="match status" value="1"/>
</dbReference>
<dbReference type="NCBIfam" id="TIGR01928">
    <property type="entry name" value="menC_lowGC_arch"/>
    <property type="match status" value="1"/>
</dbReference>
<evidence type="ECO:0000259" key="7">
    <source>
        <dbReference type="Pfam" id="PF13378"/>
    </source>
</evidence>
<dbReference type="SFLD" id="SFLDF00009">
    <property type="entry name" value="o-succinylbenzoate_synthase"/>
    <property type="match status" value="1"/>
</dbReference>
<reference evidence="8 9" key="1">
    <citation type="journal article" date="2013" name="Genome Announc.">
        <title>Genome Sequence of Staphylococcus massiliensis Strain S46, Isolated from the Surface of Healthy Human Skin.</title>
        <authorList>
            <person name="Srivastav R."/>
            <person name="Singh A."/>
            <person name="Jangir P.K."/>
            <person name="Kumari C."/>
            <person name="Muduli S."/>
            <person name="Sharma R."/>
        </authorList>
    </citation>
    <scope>NUCLEOTIDE SEQUENCE [LARGE SCALE GENOMIC DNA]</scope>
    <source>
        <strain evidence="8 9">S46</strain>
    </source>
</reference>
<keyword evidence="3" id="KW-0460">Magnesium</keyword>
<dbReference type="SUPFAM" id="SSF51604">
    <property type="entry name" value="Enolase C-terminal domain-like"/>
    <property type="match status" value="1"/>
</dbReference>
<sequence length="331" mass="38278">MKIKSFQFHTVSPQFKHQIRTRKVEMTHRKTLILEVITTDDKVYYGECNAFETDWYLNETIEDVRSKLTEWLNKNQHLTFDSFQDVQQALVSLEAFPAARATLVMALYQAFHEMPTFKVPFGATVSGNLEEHVSTIKKLKPQRLKLKWHDDIQDDLTLLDHHHIHCPIILDANQTLSISNFHTIDRINREILYIEEPFKHLDDLNHISKDYNIAIDEHASSYKDIMNYLKYPQVNTVIIKPFRVGGNDIALELIQTLQQKGVQVVVGGMYELGLSRYFTAFLASHTKYPGDITPAGYYFKEDIVHESGVLSNGNIQFQPPKVDARTLNDEV</sequence>
<dbReference type="RefSeq" id="WP_009382060.1">
    <property type="nucleotide sequence ID" value="NZ_AMSQ01000002.1"/>
</dbReference>
<dbReference type="OrthoDB" id="9774531at2"/>
<dbReference type="InterPro" id="IPR029017">
    <property type="entry name" value="Enolase-like_N"/>
</dbReference>
<accession>K9ASB9</accession>
<dbReference type="Proteomes" id="UP000009885">
    <property type="component" value="Unassembled WGS sequence"/>
</dbReference>
<keyword evidence="2" id="KW-0479">Metal-binding</keyword>
<evidence type="ECO:0000256" key="2">
    <source>
        <dbReference type="ARBA" id="ARBA00022723"/>
    </source>
</evidence>
<dbReference type="EMBL" id="AMSQ01000002">
    <property type="protein sequence ID" value="EKU50303.1"/>
    <property type="molecule type" value="Genomic_DNA"/>
</dbReference>
<dbReference type="EC" id="4.2.1.113" evidence="5 6"/>
<evidence type="ECO:0000256" key="5">
    <source>
        <dbReference type="ARBA" id="ARBA00029491"/>
    </source>
</evidence>
<gene>
    <name evidence="8" type="ORF">C273_01635</name>
</gene>
<dbReference type="eggNOG" id="COG4948">
    <property type="taxonomic scope" value="Bacteria"/>
</dbReference>
<dbReference type="GO" id="GO:0046872">
    <property type="term" value="F:metal ion binding"/>
    <property type="evidence" value="ECO:0007669"/>
    <property type="project" value="UniProtKB-KW"/>
</dbReference>
<evidence type="ECO:0000313" key="8">
    <source>
        <dbReference type="EMBL" id="EKU50303.1"/>
    </source>
</evidence>
<dbReference type="AlphaFoldDB" id="K9ASB9"/>
<dbReference type="InterPro" id="IPR029065">
    <property type="entry name" value="Enolase_C-like"/>
</dbReference>
<protein>
    <recommendedName>
        <fullName evidence="5 6">o-succinylbenzoate synthase</fullName>
        <ecNumber evidence="5 6">4.2.1.113</ecNumber>
    </recommendedName>
</protein>
<evidence type="ECO:0000256" key="1">
    <source>
        <dbReference type="ARBA" id="ARBA00001968"/>
    </source>
</evidence>
<evidence type="ECO:0000256" key="4">
    <source>
        <dbReference type="ARBA" id="ARBA00023239"/>
    </source>
</evidence>
<comment type="caution">
    <text evidence="8">The sequence shown here is derived from an EMBL/GenBank/DDBJ whole genome shotgun (WGS) entry which is preliminary data.</text>
</comment>
<keyword evidence="4" id="KW-0456">Lyase</keyword>
<dbReference type="SUPFAM" id="SSF54826">
    <property type="entry name" value="Enolase N-terminal domain-like"/>
    <property type="match status" value="1"/>
</dbReference>
<keyword evidence="9" id="KW-1185">Reference proteome</keyword>
<dbReference type="Pfam" id="PF13378">
    <property type="entry name" value="MR_MLE_C"/>
    <property type="match status" value="1"/>
</dbReference>
<proteinExistence type="predicted"/>
<dbReference type="PANTHER" id="PTHR48073">
    <property type="entry name" value="O-SUCCINYLBENZOATE SYNTHASE-RELATED"/>
    <property type="match status" value="1"/>
</dbReference>
<dbReference type="InterPro" id="IPR010197">
    <property type="entry name" value="OSBS/NAAAR"/>
</dbReference>
<name>K9ASB9_9STAP</name>
<dbReference type="GO" id="GO:0043748">
    <property type="term" value="F:O-succinylbenzoate synthase activity"/>
    <property type="evidence" value="ECO:0007669"/>
    <property type="project" value="UniProtKB-EC"/>
</dbReference>
<evidence type="ECO:0000256" key="6">
    <source>
        <dbReference type="NCBIfam" id="TIGR01928"/>
    </source>
</evidence>
<feature type="domain" description="Enolase C-terminal" evidence="7">
    <location>
        <begin position="142"/>
        <end position="316"/>
    </location>
</feature>
<organism evidence="8 9">
    <name type="scientific">Staphylococcus massiliensis S46</name>
    <dbReference type="NCBI Taxonomy" id="1229783"/>
    <lineage>
        <taxon>Bacteria</taxon>
        <taxon>Bacillati</taxon>
        <taxon>Bacillota</taxon>
        <taxon>Bacilli</taxon>
        <taxon>Bacillales</taxon>
        <taxon>Staphylococcaceae</taxon>
        <taxon>Staphylococcus</taxon>
    </lineage>
</organism>
<dbReference type="STRING" id="1229783.C273_01635"/>
<dbReference type="InterPro" id="IPR036849">
    <property type="entry name" value="Enolase-like_C_sf"/>
</dbReference>
<dbReference type="PATRIC" id="fig|1229783.3.peg.333"/>
<dbReference type="GO" id="GO:0009234">
    <property type="term" value="P:menaquinone biosynthetic process"/>
    <property type="evidence" value="ECO:0007669"/>
    <property type="project" value="UniProtKB-UniRule"/>
</dbReference>
<dbReference type="Gene3D" id="3.20.20.120">
    <property type="entry name" value="Enolase-like C-terminal domain"/>
    <property type="match status" value="1"/>
</dbReference>
<dbReference type="SFLD" id="SFLDS00001">
    <property type="entry name" value="Enolase"/>
    <property type="match status" value="1"/>
</dbReference>
<comment type="cofactor">
    <cofactor evidence="1">
        <name>a divalent metal cation</name>
        <dbReference type="ChEBI" id="CHEBI:60240"/>
    </cofactor>
</comment>